<feature type="compositionally biased region" description="Basic and acidic residues" evidence="1">
    <location>
        <begin position="1"/>
        <end position="10"/>
    </location>
</feature>
<dbReference type="CDD" id="cd21037">
    <property type="entry name" value="MLKL_NTD"/>
    <property type="match status" value="1"/>
</dbReference>
<protein>
    <submittedName>
        <fullName evidence="2">Uncharacterized protein</fullName>
    </submittedName>
</protein>
<feature type="compositionally biased region" description="Basic and acidic residues" evidence="1">
    <location>
        <begin position="304"/>
        <end position="314"/>
    </location>
</feature>
<gene>
    <name evidence="2" type="ORF">AMATHDRAFT_63889</name>
</gene>
<feature type="region of interest" description="Disordered" evidence="1">
    <location>
        <begin position="304"/>
        <end position="351"/>
    </location>
</feature>
<dbReference type="Proteomes" id="UP000242287">
    <property type="component" value="Unassembled WGS sequence"/>
</dbReference>
<dbReference type="GO" id="GO:0007166">
    <property type="term" value="P:cell surface receptor signaling pathway"/>
    <property type="evidence" value="ECO:0007669"/>
    <property type="project" value="InterPro"/>
</dbReference>
<dbReference type="EMBL" id="KZ302040">
    <property type="protein sequence ID" value="PFH49082.1"/>
    <property type="molecule type" value="Genomic_DNA"/>
</dbReference>
<evidence type="ECO:0000313" key="3">
    <source>
        <dbReference type="Proteomes" id="UP000242287"/>
    </source>
</evidence>
<evidence type="ECO:0000256" key="1">
    <source>
        <dbReference type="SAM" id="MobiDB-lite"/>
    </source>
</evidence>
<accession>A0A2A9NN22</accession>
<dbReference type="OrthoDB" id="192148at2759"/>
<feature type="compositionally biased region" description="Basic and acidic residues" evidence="1">
    <location>
        <begin position="132"/>
        <end position="144"/>
    </location>
</feature>
<keyword evidence="3" id="KW-1185">Reference proteome</keyword>
<dbReference type="STRING" id="703135.A0A2A9NN22"/>
<dbReference type="InterPro" id="IPR059179">
    <property type="entry name" value="MLKL-like_MCAfunc"/>
</dbReference>
<evidence type="ECO:0000313" key="2">
    <source>
        <dbReference type="EMBL" id="PFH49082.1"/>
    </source>
</evidence>
<proteinExistence type="predicted"/>
<name>A0A2A9NN22_9AGAR</name>
<dbReference type="AlphaFoldDB" id="A0A2A9NN22"/>
<feature type="compositionally biased region" description="Basic and acidic residues" evidence="1">
    <location>
        <begin position="114"/>
        <end position="123"/>
    </location>
</feature>
<reference evidence="2 3" key="1">
    <citation type="submission" date="2014-02" db="EMBL/GenBank/DDBJ databases">
        <title>Transposable element dynamics among asymbiotic and ectomycorrhizal Amanita fungi.</title>
        <authorList>
            <consortium name="DOE Joint Genome Institute"/>
            <person name="Hess J."/>
            <person name="Skrede I."/>
            <person name="Wolfe B."/>
            <person name="LaButti K."/>
            <person name="Ohm R.A."/>
            <person name="Grigoriev I.V."/>
            <person name="Pringle A."/>
        </authorList>
    </citation>
    <scope>NUCLEOTIDE SEQUENCE [LARGE SCALE GENOMIC DNA]</scope>
    <source>
        <strain evidence="2 3">SKay4041</strain>
    </source>
</reference>
<dbReference type="InterPro" id="IPR036537">
    <property type="entry name" value="Adaptor_Cbl_N_dom_sf"/>
</dbReference>
<feature type="compositionally biased region" description="Low complexity" evidence="1">
    <location>
        <begin position="93"/>
        <end position="110"/>
    </location>
</feature>
<feature type="compositionally biased region" description="Low complexity" evidence="1">
    <location>
        <begin position="65"/>
        <end position="85"/>
    </location>
</feature>
<feature type="region of interest" description="Disordered" evidence="1">
    <location>
        <begin position="1"/>
        <end position="144"/>
    </location>
</feature>
<dbReference type="Gene3D" id="1.20.930.20">
    <property type="entry name" value="Adaptor protein Cbl, N-terminal domain"/>
    <property type="match status" value="1"/>
</dbReference>
<organism evidence="2 3">
    <name type="scientific">Amanita thiersii Skay4041</name>
    <dbReference type="NCBI Taxonomy" id="703135"/>
    <lineage>
        <taxon>Eukaryota</taxon>
        <taxon>Fungi</taxon>
        <taxon>Dikarya</taxon>
        <taxon>Basidiomycota</taxon>
        <taxon>Agaricomycotina</taxon>
        <taxon>Agaricomycetes</taxon>
        <taxon>Agaricomycetidae</taxon>
        <taxon>Agaricales</taxon>
        <taxon>Pluteineae</taxon>
        <taxon>Amanitaceae</taxon>
        <taxon>Amanita</taxon>
    </lineage>
</organism>
<sequence>MSETQVEVKAKRNHPTVLIPGKRKKRAQVTDMGVNRKPKVQDVVENNTGAHLAPPSRPPPPQPESQAQKQVQSQGQIQVSVIEISPSQNQKLKPNQAQKQTQNQAQDQTPSKTQKKEEQKQEAQARLQGEGVKGDKNSNDKKPASDVAEVALNVTDIVLLTLKDASEIPPVPFLSDAAAAALGIVHIVQQGKSNREEFQKLSEDATEVVYAVICTLRDVTQEEVDKDLEEHVKHLVSILTDIERFARKGTGRGMVMGMLRSRADQGKIQEYREKLRQSMGIFGLQSDISIRESVTRMVAKQEEMMRELREDRQDSQYNQAGTDSGSTAGGGPGAMKGPAIRITTVGGFGQT</sequence>